<evidence type="ECO:0000313" key="1">
    <source>
        <dbReference type="EMBL" id="KAL1262811.1"/>
    </source>
</evidence>
<protein>
    <recommendedName>
        <fullName evidence="3">BTB domain-containing protein</fullName>
    </recommendedName>
</protein>
<name>A0ABR3MEW0_9TELE</name>
<reference evidence="1 2" key="1">
    <citation type="submission" date="2023-09" db="EMBL/GenBank/DDBJ databases">
        <authorList>
            <person name="Wang M."/>
        </authorList>
    </citation>
    <scope>NUCLEOTIDE SEQUENCE [LARGE SCALE GENOMIC DNA]</scope>
    <source>
        <strain evidence="1">GT-2023</strain>
        <tissue evidence="1">Liver</tissue>
    </source>
</reference>
<dbReference type="Proteomes" id="UP001558613">
    <property type="component" value="Unassembled WGS sequence"/>
</dbReference>
<evidence type="ECO:0000313" key="2">
    <source>
        <dbReference type="Proteomes" id="UP001558613"/>
    </source>
</evidence>
<comment type="caution">
    <text evidence="1">The sequence shown here is derived from an EMBL/GenBank/DDBJ whole genome shotgun (WGS) entry which is preliminary data.</text>
</comment>
<evidence type="ECO:0008006" key="3">
    <source>
        <dbReference type="Google" id="ProtNLM"/>
    </source>
</evidence>
<sequence length="147" mass="16221">MSALSQLEMCDPAKKRHGKPNCEWAGNSKDSSYDLRGKAQSCQEYKEWRMTAAALTNPTLKASACLHGGKMDCLSSVILCSSKYFNNQFAKSTSSRARQFSLHFPNRRNKQVPGLLCISCPDISIPPRPLTKAQVVTAALRSLLVVE</sequence>
<accession>A0ABR3MEW0</accession>
<keyword evidence="2" id="KW-1185">Reference proteome</keyword>
<gene>
    <name evidence="1" type="ORF">QQF64_005550</name>
</gene>
<proteinExistence type="predicted"/>
<organism evidence="1 2">
    <name type="scientific">Cirrhinus molitorella</name>
    <name type="common">mud carp</name>
    <dbReference type="NCBI Taxonomy" id="172907"/>
    <lineage>
        <taxon>Eukaryota</taxon>
        <taxon>Metazoa</taxon>
        <taxon>Chordata</taxon>
        <taxon>Craniata</taxon>
        <taxon>Vertebrata</taxon>
        <taxon>Euteleostomi</taxon>
        <taxon>Actinopterygii</taxon>
        <taxon>Neopterygii</taxon>
        <taxon>Teleostei</taxon>
        <taxon>Ostariophysi</taxon>
        <taxon>Cypriniformes</taxon>
        <taxon>Cyprinidae</taxon>
        <taxon>Labeoninae</taxon>
        <taxon>Labeonini</taxon>
        <taxon>Cirrhinus</taxon>
    </lineage>
</organism>
<dbReference type="EMBL" id="JAYMGO010000013">
    <property type="protein sequence ID" value="KAL1262811.1"/>
    <property type="molecule type" value="Genomic_DNA"/>
</dbReference>